<dbReference type="PANTHER" id="PTHR16305">
    <property type="entry name" value="TESTICULAR SOLUBLE ADENYLYL CYCLASE"/>
    <property type="match status" value="1"/>
</dbReference>
<dbReference type="InterPro" id="IPR041664">
    <property type="entry name" value="AAA_16"/>
</dbReference>
<accession>A0ABW4AP34</accession>
<dbReference type="SMART" id="SM00421">
    <property type="entry name" value="HTH_LUXR"/>
    <property type="match status" value="1"/>
</dbReference>
<comment type="caution">
    <text evidence="4">The sequence shown here is derived from an EMBL/GenBank/DDBJ whole genome shotgun (WGS) entry which is preliminary data.</text>
</comment>
<dbReference type="InterPro" id="IPR011990">
    <property type="entry name" value="TPR-like_helical_dom_sf"/>
</dbReference>
<dbReference type="SUPFAM" id="SSF48452">
    <property type="entry name" value="TPR-like"/>
    <property type="match status" value="1"/>
</dbReference>
<dbReference type="InterPro" id="IPR016032">
    <property type="entry name" value="Sig_transdc_resp-reg_C-effctor"/>
</dbReference>
<dbReference type="SUPFAM" id="SSF46894">
    <property type="entry name" value="C-terminal effector domain of the bipartite response regulators"/>
    <property type="match status" value="1"/>
</dbReference>
<dbReference type="Gene3D" id="1.25.40.10">
    <property type="entry name" value="Tetratricopeptide repeat domain"/>
    <property type="match status" value="1"/>
</dbReference>
<dbReference type="Pfam" id="PF13191">
    <property type="entry name" value="AAA_16"/>
    <property type="match status" value="1"/>
</dbReference>
<keyword evidence="1" id="KW-0547">Nucleotide-binding</keyword>
<dbReference type="CDD" id="cd06170">
    <property type="entry name" value="LuxR_C_like"/>
    <property type="match status" value="1"/>
</dbReference>
<reference evidence="5" key="1">
    <citation type="journal article" date="2019" name="Int. J. Syst. Evol. Microbiol.">
        <title>The Global Catalogue of Microorganisms (GCM) 10K type strain sequencing project: providing services to taxonomists for standard genome sequencing and annotation.</title>
        <authorList>
            <consortium name="The Broad Institute Genomics Platform"/>
            <consortium name="The Broad Institute Genome Sequencing Center for Infectious Disease"/>
            <person name="Wu L."/>
            <person name="Ma J."/>
        </authorList>
    </citation>
    <scope>NUCLEOTIDE SEQUENCE [LARGE SCALE GENOMIC DNA]</scope>
    <source>
        <strain evidence="5">CCM 7526</strain>
    </source>
</reference>
<organism evidence="4 5">
    <name type="scientific">Actinoplanes sichuanensis</name>
    <dbReference type="NCBI Taxonomy" id="512349"/>
    <lineage>
        <taxon>Bacteria</taxon>
        <taxon>Bacillati</taxon>
        <taxon>Actinomycetota</taxon>
        <taxon>Actinomycetes</taxon>
        <taxon>Micromonosporales</taxon>
        <taxon>Micromonosporaceae</taxon>
        <taxon>Actinoplanes</taxon>
    </lineage>
</organism>
<proteinExistence type="predicted"/>
<evidence type="ECO:0000256" key="2">
    <source>
        <dbReference type="ARBA" id="ARBA00022840"/>
    </source>
</evidence>
<gene>
    <name evidence="4" type="ORF">ACFQ5G_42345</name>
</gene>
<protein>
    <submittedName>
        <fullName evidence="4">Helix-turn-helix transcriptional regulator</fullName>
    </submittedName>
</protein>
<feature type="domain" description="HTH luxR-type" evidence="3">
    <location>
        <begin position="849"/>
        <end position="914"/>
    </location>
</feature>
<keyword evidence="2" id="KW-0067">ATP-binding</keyword>
<dbReference type="PROSITE" id="PS50043">
    <property type="entry name" value="HTH_LUXR_2"/>
    <property type="match status" value="1"/>
</dbReference>
<dbReference type="Gene3D" id="1.10.10.10">
    <property type="entry name" value="Winged helix-like DNA-binding domain superfamily/Winged helix DNA-binding domain"/>
    <property type="match status" value="1"/>
</dbReference>
<dbReference type="EMBL" id="JBHTMK010000053">
    <property type="protein sequence ID" value="MFD1372005.1"/>
    <property type="molecule type" value="Genomic_DNA"/>
</dbReference>
<dbReference type="InterPro" id="IPR036388">
    <property type="entry name" value="WH-like_DNA-bd_sf"/>
</dbReference>
<dbReference type="RefSeq" id="WP_317787104.1">
    <property type="nucleotide sequence ID" value="NZ_AP028461.1"/>
</dbReference>
<dbReference type="Gene3D" id="3.40.50.300">
    <property type="entry name" value="P-loop containing nucleotide triphosphate hydrolases"/>
    <property type="match status" value="1"/>
</dbReference>
<evidence type="ECO:0000313" key="5">
    <source>
        <dbReference type="Proteomes" id="UP001597183"/>
    </source>
</evidence>
<keyword evidence="5" id="KW-1185">Reference proteome</keyword>
<dbReference type="PANTHER" id="PTHR16305:SF35">
    <property type="entry name" value="TRANSCRIPTIONAL ACTIVATOR DOMAIN"/>
    <property type="match status" value="1"/>
</dbReference>
<dbReference type="Proteomes" id="UP001597183">
    <property type="component" value="Unassembled WGS sequence"/>
</dbReference>
<name>A0ABW4AP34_9ACTN</name>
<evidence type="ECO:0000256" key="1">
    <source>
        <dbReference type="ARBA" id="ARBA00022741"/>
    </source>
</evidence>
<dbReference type="InterPro" id="IPR000792">
    <property type="entry name" value="Tscrpt_reg_LuxR_C"/>
</dbReference>
<dbReference type="Pfam" id="PF00196">
    <property type="entry name" value="GerE"/>
    <property type="match status" value="1"/>
</dbReference>
<dbReference type="SUPFAM" id="SSF52540">
    <property type="entry name" value="P-loop containing nucleoside triphosphate hydrolases"/>
    <property type="match status" value="1"/>
</dbReference>
<dbReference type="InterPro" id="IPR027417">
    <property type="entry name" value="P-loop_NTPase"/>
</dbReference>
<sequence length="921" mass="97691">MTDHIIGRARELAIIREALDETRAGIGGCHVILGPPGIGKSRILRAAGDYADGRDIAVAAREAFRHDLAAPLVSLAGALLQCSPPTGEFAWLAGPAEADSGNHARIHRLRTSLERYAADNPLLIVLDDAQWLDELSALAVRELVPALASSPVRWLLAGRPGEDGTPGTETLNWLARFGSPITLGVFGETETKELCESVIGASVDKTVEALVPGCGGNPLLIEELLSALRDSGQLVVADGIATVTGEDLPGSFVSIINGRLERLSTDARWLLRATSVLGRPFDLEAAGRLTDRRPTGLFDLVDEVTEAGMLVEDQDGLTFRHDQVRLAVQSGLGAMKARQLHREAAAMAVESGRPTAEIAAHLLRSGPAGTREAVELLRDTAARVAPDSPADAAELMQLALDAMGRHDPERPEMVAATVRLLASAAKVARAQELGEAALRAGLDPPTRAYLHLGLAEACKHAGHNARAAEYAEDGLAGPAASPPTRARLHAIHAHATFYLDDFTTADRAGAAADAIGREHEPGAAVFGLTARSLVAQAQGRLGDSLDHASAATELADRAGGTARHRHPRIWLANALTSLDRFDEAQRELGAARREAERLGTRWAQPLLHYYLSALLTARGRLDDAAAEADAGVTVAEQETAHQLIVPLLGTLIRLAVLRRDLGQARAHIERVAGLIASGITAPPEDVEWPRAMLFVAEGSAPAAVSAAAPIYDTLRDRPTLIVQRPTAAGALVRMALAAGRRDRAAIVVDSAARLAVANPDSRAAAGSAAHAAGLLDQDPQRLAVAVTRFRAAGRSLALASALADLAVLTRRRDEHYEEAMELSAEFGAYSIRARLDAGFGAAAGSGIARTPILPLLTRVEREVALLVADGMTNTQVADRLWKSPHTVDTHLRKIFKKQDIRSRVELAKLVAEERARFPGDT</sequence>
<evidence type="ECO:0000313" key="4">
    <source>
        <dbReference type="EMBL" id="MFD1372005.1"/>
    </source>
</evidence>
<evidence type="ECO:0000259" key="3">
    <source>
        <dbReference type="PROSITE" id="PS50043"/>
    </source>
</evidence>
<dbReference type="PRINTS" id="PR00038">
    <property type="entry name" value="HTHLUXR"/>
</dbReference>